<dbReference type="AlphaFoldDB" id="A0A1X0WFX7"/>
<comment type="caution">
    <text evidence="1">The sequence shown here is derived from an EMBL/GenBank/DDBJ whole genome shotgun (WGS) entry which is preliminary data.</text>
</comment>
<dbReference type="Proteomes" id="UP000192536">
    <property type="component" value="Unassembled WGS sequence"/>
</dbReference>
<evidence type="ECO:0000313" key="1">
    <source>
        <dbReference type="EMBL" id="ORJ25641.1"/>
    </source>
</evidence>
<dbReference type="EMBL" id="MRWE01000013">
    <property type="protein sequence ID" value="ORJ25641.1"/>
    <property type="molecule type" value="Genomic_DNA"/>
</dbReference>
<gene>
    <name evidence="1" type="ORF">BS640_09445</name>
</gene>
<organism evidence="1 2">
    <name type="scientific">Rouxiella badensis</name>
    <dbReference type="NCBI Taxonomy" id="1646377"/>
    <lineage>
        <taxon>Bacteria</taxon>
        <taxon>Pseudomonadati</taxon>
        <taxon>Pseudomonadota</taxon>
        <taxon>Gammaproteobacteria</taxon>
        <taxon>Enterobacterales</taxon>
        <taxon>Yersiniaceae</taxon>
        <taxon>Rouxiella</taxon>
    </lineage>
</organism>
<name>A0A1X0WFX7_9GAMM</name>
<dbReference type="RefSeq" id="WP_084912442.1">
    <property type="nucleotide sequence ID" value="NZ_MRWE01000013.1"/>
</dbReference>
<keyword evidence="2" id="KW-1185">Reference proteome</keyword>
<protein>
    <submittedName>
        <fullName evidence="1">Uncharacterized protein</fullName>
    </submittedName>
</protein>
<proteinExistence type="predicted"/>
<accession>A0A1X0WFX7</accession>
<reference evidence="1 2" key="1">
    <citation type="journal article" date="2017" name="Int. J. Syst. Evol. Microbiol.">
        <title>Rouxiella badensis sp. nov. and Rouxiella silvae sp. nov. isolated from peat bog soil in Germany and emendation of the genus description.</title>
        <authorList>
            <person name="Le Fleche-Mateos A."/>
            <person name="Kugler J.H."/>
            <person name="Hansen S.H."/>
            <person name="Syldatk C."/>
            <person name="Hausmann R."/>
            <person name="Lomprez F."/>
            <person name="Vandenbogaert M."/>
            <person name="Manuguerra J.C."/>
            <person name="Grimont P.A."/>
        </authorList>
    </citation>
    <scope>NUCLEOTIDE SEQUENCE [LARGE SCALE GENOMIC DNA]</scope>
    <source>
        <strain evidence="1 2">DSM 100043</strain>
    </source>
</reference>
<evidence type="ECO:0000313" key="2">
    <source>
        <dbReference type="Proteomes" id="UP000192536"/>
    </source>
</evidence>
<sequence length="59" mass="7077">MYNFQRYHSKELALAYMSSKSHDFTPEEFLEQLKKTEQTFENLLKHGHDVKKGLVVWAF</sequence>